<comment type="caution">
    <text evidence="1">The sequence shown here is derived from an EMBL/GenBank/DDBJ whole genome shotgun (WGS) entry which is preliminary data.</text>
</comment>
<sequence length="46" mass="5445">MKKENQILDVFYVEELEQRFEMGWYTVSNGTTECNMLTGECYTNAQ</sequence>
<reference evidence="1 2" key="1">
    <citation type="submission" date="2020-08" db="EMBL/GenBank/DDBJ databases">
        <title>Functional genomics of gut bacteria from endangered species of beetles.</title>
        <authorList>
            <person name="Carlos-Shanley C."/>
        </authorList>
    </citation>
    <scope>NUCLEOTIDE SEQUENCE [LARGE SCALE GENOMIC DNA]</scope>
    <source>
        <strain evidence="1 2">S00151</strain>
    </source>
</reference>
<dbReference type="AlphaFoldDB" id="A0A840KDH7"/>
<organism evidence="1 2">
    <name type="scientific">Chryseobacterium defluvii</name>
    <dbReference type="NCBI Taxonomy" id="160396"/>
    <lineage>
        <taxon>Bacteria</taxon>
        <taxon>Pseudomonadati</taxon>
        <taxon>Bacteroidota</taxon>
        <taxon>Flavobacteriia</taxon>
        <taxon>Flavobacteriales</taxon>
        <taxon>Weeksellaceae</taxon>
        <taxon>Chryseobacterium group</taxon>
        <taxon>Chryseobacterium</taxon>
    </lineage>
</organism>
<gene>
    <name evidence="1" type="ORF">HNP38_001319</name>
</gene>
<dbReference type="RefSeq" id="WP_184186313.1">
    <property type="nucleotide sequence ID" value="NZ_JACHLE010000001.1"/>
</dbReference>
<evidence type="ECO:0000313" key="2">
    <source>
        <dbReference type="Proteomes" id="UP000592180"/>
    </source>
</evidence>
<accession>A0A840KDH7</accession>
<protein>
    <submittedName>
        <fullName evidence="1">Uncharacterized protein</fullName>
    </submittedName>
</protein>
<dbReference type="EMBL" id="JACHLE010000001">
    <property type="protein sequence ID" value="MBB4806047.1"/>
    <property type="molecule type" value="Genomic_DNA"/>
</dbReference>
<evidence type="ECO:0000313" key="1">
    <source>
        <dbReference type="EMBL" id="MBB4806047.1"/>
    </source>
</evidence>
<dbReference type="Proteomes" id="UP000592180">
    <property type="component" value="Unassembled WGS sequence"/>
</dbReference>
<name>A0A840KDH7_9FLAO</name>
<proteinExistence type="predicted"/>
<keyword evidence="2" id="KW-1185">Reference proteome</keyword>